<dbReference type="OrthoDB" id="9774928at2"/>
<dbReference type="RefSeq" id="WP_131286377.1">
    <property type="nucleotide sequence ID" value="NZ_SJKA01000003.1"/>
</dbReference>
<dbReference type="NCBIfam" id="TIGR00996">
    <property type="entry name" value="Mtu_fam_mce"/>
    <property type="match status" value="1"/>
</dbReference>
<dbReference type="InterPro" id="IPR024516">
    <property type="entry name" value="Mce_C"/>
</dbReference>
<organism evidence="4 5">
    <name type="scientific">Kribbella sindirgiensis</name>
    <dbReference type="NCBI Taxonomy" id="1124744"/>
    <lineage>
        <taxon>Bacteria</taxon>
        <taxon>Bacillati</taxon>
        <taxon>Actinomycetota</taxon>
        <taxon>Actinomycetes</taxon>
        <taxon>Propionibacteriales</taxon>
        <taxon>Kribbellaceae</taxon>
        <taxon>Kribbella</taxon>
    </lineage>
</organism>
<keyword evidence="1" id="KW-0732">Signal</keyword>
<dbReference type="Pfam" id="PF02470">
    <property type="entry name" value="MlaD"/>
    <property type="match status" value="1"/>
</dbReference>
<dbReference type="PANTHER" id="PTHR33371:SF15">
    <property type="entry name" value="LIPOPROTEIN LPRN"/>
    <property type="match status" value="1"/>
</dbReference>
<feature type="domain" description="Mammalian cell entry C-terminal" evidence="3">
    <location>
        <begin position="124"/>
        <end position="300"/>
    </location>
</feature>
<dbReference type="PROSITE" id="PS51257">
    <property type="entry name" value="PROKAR_LIPOPROTEIN"/>
    <property type="match status" value="1"/>
</dbReference>
<evidence type="ECO:0000259" key="2">
    <source>
        <dbReference type="Pfam" id="PF02470"/>
    </source>
</evidence>
<proteinExistence type="predicted"/>
<dbReference type="InterPro" id="IPR003399">
    <property type="entry name" value="Mce/MlaD"/>
</dbReference>
<dbReference type="AlphaFoldDB" id="A0A4R0IZE5"/>
<reference evidence="4 5" key="1">
    <citation type="submission" date="2019-02" db="EMBL/GenBank/DDBJ databases">
        <title>Kribbella capetownensis sp. nov. and Kribbella speibonae sp. nov., isolated from soil.</title>
        <authorList>
            <person name="Curtis S.M."/>
            <person name="Norton I."/>
            <person name="Everest G.J."/>
            <person name="Meyers P.R."/>
        </authorList>
    </citation>
    <scope>NUCLEOTIDE SEQUENCE [LARGE SCALE GENOMIC DNA]</scope>
    <source>
        <strain evidence="4 5">DSM 27082</strain>
    </source>
</reference>
<name>A0A4R0IZE5_9ACTN</name>
<comment type="caution">
    <text evidence="4">The sequence shown here is derived from an EMBL/GenBank/DDBJ whole genome shotgun (WGS) entry which is preliminary data.</text>
</comment>
<protein>
    <submittedName>
        <fullName evidence="4">MCE family protein</fullName>
    </submittedName>
</protein>
<dbReference type="Proteomes" id="UP000292695">
    <property type="component" value="Unassembled WGS sequence"/>
</dbReference>
<dbReference type="PANTHER" id="PTHR33371">
    <property type="entry name" value="INTERMEMBRANE PHOSPHOLIPID TRANSPORT SYSTEM BINDING PROTEIN MLAD-RELATED"/>
    <property type="match status" value="1"/>
</dbReference>
<dbReference type="EMBL" id="SJKA01000003">
    <property type="protein sequence ID" value="TCC37028.1"/>
    <property type="molecule type" value="Genomic_DNA"/>
</dbReference>
<dbReference type="InterPro" id="IPR052336">
    <property type="entry name" value="MlaD_Phospholipid_Transporter"/>
</dbReference>
<sequence>MKRRTSIVAGVAALAMLLSGCDFSVYSLPLPGGAKIKGPSYTVTVEFADVLDLVPKSSVKVDDVTVGTVEKVWLDGYVAKVRIKLPKSLALPDNTHATIRQTSLLGEKFVSLASPTGTEKPRGKLDNGEVIPLSRTTSNVEVEEVLSALSLLLNGGGVAQLQIITQELNKALTGNEPAIRSVLTQLNTFVGTLDQNKARIVTAIKSVDALAKKLNAQKATLATAIDSLPTSIATLDKQRAALVKTLQALATLGNTATRVITSAQKDLVANLKSLYPILTKLAEAGENLPKSLELLFTYPFPDNAAKAAKGDYTNLGITLDVNTKKALDTLLGIQLPTVGPTAIPTNRISLPVHLPTSAAPGSVRPSLPVPTGTTTTCITVLGLPVCSPTLNRAGFDPDLAKALMPGVVG</sequence>
<accession>A0A4R0IZE5</accession>
<feature type="chain" id="PRO_5038348477" evidence="1">
    <location>
        <begin position="25"/>
        <end position="409"/>
    </location>
</feature>
<evidence type="ECO:0000313" key="4">
    <source>
        <dbReference type="EMBL" id="TCC37028.1"/>
    </source>
</evidence>
<dbReference type="InterPro" id="IPR005693">
    <property type="entry name" value="Mce"/>
</dbReference>
<dbReference type="GO" id="GO:0005576">
    <property type="term" value="C:extracellular region"/>
    <property type="evidence" value="ECO:0007669"/>
    <property type="project" value="TreeGrafter"/>
</dbReference>
<gene>
    <name evidence="4" type="ORF">E0H50_10125</name>
</gene>
<dbReference type="Pfam" id="PF11887">
    <property type="entry name" value="Mce4_CUP1"/>
    <property type="match status" value="1"/>
</dbReference>
<keyword evidence="5" id="KW-1185">Reference proteome</keyword>
<evidence type="ECO:0000256" key="1">
    <source>
        <dbReference type="SAM" id="SignalP"/>
    </source>
</evidence>
<evidence type="ECO:0000259" key="3">
    <source>
        <dbReference type="Pfam" id="PF11887"/>
    </source>
</evidence>
<feature type="signal peptide" evidence="1">
    <location>
        <begin position="1"/>
        <end position="24"/>
    </location>
</feature>
<evidence type="ECO:0000313" key="5">
    <source>
        <dbReference type="Proteomes" id="UP000292695"/>
    </source>
</evidence>
<feature type="domain" description="Mce/MlaD" evidence="2">
    <location>
        <begin position="40"/>
        <end position="113"/>
    </location>
</feature>